<dbReference type="EC" id="3.2.1.52" evidence="3"/>
<evidence type="ECO:0000313" key="6">
    <source>
        <dbReference type="EnsemblMetazoa" id="XP_008183510.2"/>
    </source>
</evidence>
<dbReference type="GO" id="GO:0006689">
    <property type="term" value="P:ganglioside catabolic process"/>
    <property type="evidence" value="ECO:0007669"/>
    <property type="project" value="TreeGrafter"/>
</dbReference>
<dbReference type="GO" id="GO:0016020">
    <property type="term" value="C:membrane"/>
    <property type="evidence" value="ECO:0007669"/>
    <property type="project" value="TreeGrafter"/>
</dbReference>
<dbReference type="GO" id="GO:0030203">
    <property type="term" value="P:glycosaminoglycan metabolic process"/>
    <property type="evidence" value="ECO:0007669"/>
    <property type="project" value="TreeGrafter"/>
</dbReference>
<sequence length="239" mass="28186">MHISVNLAGIQQMDLNPICFSRFPTIKHQITYNMRVLCLYIKYNKLVFVDCRITNTKIRNFMHRNNMKNVVELKDYYFANMFNITRSLKTVPIVWEEIFNENIHLDPNAVVHVWKDSRDYSILSRVMKSGHPVLFSSCWYVNYIKYGTDWLNFYRCDPTAEVGDDSLFLGGEACMWGEFVDETNLLPYTWPRTSAVAEVLWSHTLNENEAKHRIEEHVCRMRRRGIPAQPANGPSYCHY</sequence>
<feature type="domain" description="Glycoside hydrolase family 20 catalytic" evidence="5">
    <location>
        <begin position="54"/>
        <end position="203"/>
    </location>
</feature>
<dbReference type="GeneID" id="103309570"/>
<comment type="similarity">
    <text evidence="2">Belongs to the glycosyl hydrolase 20 family.</text>
</comment>
<evidence type="ECO:0000256" key="2">
    <source>
        <dbReference type="ARBA" id="ARBA00006285"/>
    </source>
</evidence>
<evidence type="ECO:0000256" key="3">
    <source>
        <dbReference type="ARBA" id="ARBA00012663"/>
    </source>
</evidence>
<dbReference type="GO" id="GO:0005764">
    <property type="term" value="C:lysosome"/>
    <property type="evidence" value="ECO:0007669"/>
    <property type="project" value="TreeGrafter"/>
</dbReference>
<evidence type="ECO:0000259" key="5">
    <source>
        <dbReference type="Pfam" id="PF00728"/>
    </source>
</evidence>
<reference evidence="6" key="2">
    <citation type="submission" date="2022-06" db="UniProtKB">
        <authorList>
            <consortium name="EnsemblMetazoa"/>
        </authorList>
    </citation>
    <scope>IDENTIFICATION</scope>
</reference>
<dbReference type="OrthoDB" id="428480at2759"/>
<keyword evidence="7" id="KW-1185">Reference proteome</keyword>
<dbReference type="Pfam" id="PF00728">
    <property type="entry name" value="Glyco_hydro_20"/>
    <property type="match status" value="1"/>
</dbReference>
<keyword evidence="4" id="KW-0378">Hydrolase</keyword>
<reference evidence="7" key="1">
    <citation type="submission" date="2010-06" db="EMBL/GenBank/DDBJ databases">
        <authorList>
            <person name="Jiang H."/>
            <person name="Abraham K."/>
            <person name="Ali S."/>
            <person name="Alsbrooks S.L."/>
            <person name="Anim B.N."/>
            <person name="Anosike U.S."/>
            <person name="Attaway T."/>
            <person name="Bandaranaike D.P."/>
            <person name="Battles P.K."/>
            <person name="Bell S.N."/>
            <person name="Bell A.V."/>
            <person name="Beltran B."/>
            <person name="Bickham C."/>
            <person name="Bustamante Y."/>
            <person name="Caleb T."/>
            <person name="Canada A."/>
            <person name="Cardenas V."/>
            <person name="Carter K."/>
            <person name="Chacko J."/>
            <person name="Chandrabose M.N."/>
            <person name="Chavez D."/>
            <person name="Chavez A."/>
            <person name="Chen L."/>
            <person name="Chu H.-S."/>
            <person name="Claassen K.J."/>
            <person name="Cockrell R."/>
            <person name="Collins M."/>
            <person name="Cooper J.A."/>
            <person name="Cree A."/>
            <person name="Curry S.M."/>
            <person name="Da Y."/>
            <person name="Dao M.D."/>
            <person name="Das B."/>
            <person name="Davila M.-L."/>
            <person name="Davy-Carroll L."/>
            <person name="Denson S."/>
            <person name="Dinh H."/>
            <person name="Ebong V.E."/>
            <person name="Edwards J.R."/>
            <person name="Egan A."/>
            <person name="El-Daye J."/>
            <person name="Escobedo L."/>
            <person name="Fernandez S."/>
            <person name="Fernando P.R."/>
            <person name="Flagg N."/>
            <person name="Forbes L.D."/>
            <person name="Fowler R.G."/>
            <person name="Fu Q."/>
            <person name="Gabisi R.A."/>
            <person name="Ganer J."/>
            <person name="Garbino Pronczuk A."/>
            <person name="Garcia R.M."/>
            <person name="Garner T."/>
            <person name="Garrett T.E."/>
            <person name="Gonzalez D.A."/>
            <person name="Hamid H."/>
            <person name="Hawkins E.S."/>
            <person name="Hirani K."/>
            <person name="Hogues M.E."/>
            <person name="Hollins B."/>
            <person name="Hsiao C.-H."/>
            <person name="Jabil R."/>
            <person name="James M.L."/>
            <person name="Jhangiani S.N."/>
            <person name="Johnson B."/>
            <person name="Johnson Q."/>
            <person name="Joshi V."/>
            <person name="Kalu J.B."/>
            <person name="Kam C."/>
            <person name="Kashfia A."/>
            <person name="Keebler J."/>
            <person name="Kisamo H."/>
            <person name="Kovar C.L."/>
            <person name="Lago L.A."/>
            <person name="Lai C.-Y."/>
            <person name="Laidlaw J."/>
            <person name="Lara F."/>
            <person name="Le T.-K."/>
            <person name="Lee S.L."/>
            <person name="Legall F.H."/>
            <person name="Lemon S.J."/>
            <person name="Lewis L.R."/>
            <person name="Li B."/>
            <person name="Liu Y."/>
            <person name="Liu Y.-S."/>
            <person name="Lopez J."/>
            <person name="Lozado R.J."/>
            <person name="Lu J."/>
            <person name="Madu R.C."/>
            <person name="Maheshwari M."/>
            <person name="Maheshwari R."/>
            <person name="Malloy K."/>
            <person name="Martinez E."/>
            <person name="Mathew T."/>
            <person name="Mercado I.C."/>
            <person name="Mercado C."/>
            <person name="Meyer B."/>
            <person name="Montgomery K."/>
            <person name="Morgan M.B."/>
            <person name="Munidasa M."/>
            <person name="Nazareth L.V."/>
            <person name="Nelson J."/>
            <person name="Ng B.M."/>
            <person name="Nguyen N.B."/>
            <person name="Nguyen P.Q."/>
            <person name="Nguyen T."/>
            <person name="Obregon M."/>
            <person name="Okwuonu G.O."/>
            <person name="Onwere C.G."/>
            <person name="Orozco G."/>
            <person name="Parra A."/>
            <person name="Patel S."/>
            <person name="Patil S."/>
            <person name="Perez A."/>
            <person name="Perez Y."/>
            <person name="Pham C."/>
            <person name="Primus E.L."/>
            <person name="Pu L.-L."/>
            <person name="Puazo M."/>
            <person name="Qin X."/>
            <person name="Quiroz J.B."/>
            <person name="Reese J."/>
            <person name="Richards S."/>
            <person name="Rives C.M."/>
            <person name="Robberts R."/>
            <person name="Ruiz S.J."/>
            <person name="Ruiz M.J."/>
            <person name="Santibanez J."/>
            <person name="Schneider B.W."/>
            <person name="Sisson I."/>
            <person name="Smith M."/>
            <person name="Sodergren E."/>
            <person name="Song X.-Z."/>
            <person name="Song B.B."/>
            <person name="Summersgill H."/>
            <person name="Thelus R."/>
            <person name="Thornton R.D."/>
            <person name="Trejos Z.Y."/>
            <person name="Usmani K."/>
            <person name="Vattathil S."/>
            <person name="Villasana D."/>
            <person name="Walker D.L."/>
            <person name="Wang S."/>
            <person name="Wang K."/>
            <person name="White C.S."/>
            <person name="Williams A.C."/>
            <person name="Williamson J."/>
            <person name="Wilson K."/>
            <person name="Woghiren I.O."/>
            <person name="Woodworth J.R."/>
            <person name="Worley K.C."/>
            <person name="Wright R.A."/>
            <person name="Wu W."/>
            <person name="Young L."/>
            <person name="Zhang L."/>
            <person name="Zhang J."/>
            <person name="Zhu Y."/>
            <person name="Muzny D.M."/>
            <person name="Weinstock G."/>
            <person name="Gibbs R.A."/>
        </authorList>
    </citation>
    <scope>NUCLEOTIDE SEQUENCE [LARGE SCALE GENOMIC DNA]</scope>
    <source>
        <strain evidence="7">LSR1</strain>
    </source>
</reference>
<name>A0A8R2B6D0_ACYPI</name>
<dbReference type="PANTHER" id="PTHR22600:SF21">
    <property type="entry name" value="BETA-HEXOSAMINIDASE A"/>
    <property type="match status" value="1"/>
</dbReference>
<dbReference type="InterPro" id="IPR025705">
    <property type="entry name" value="Beta_hexosaminidase_sua/sub"/>
</dbReference>
<dbReference type="GO" id="GO:0005975">
    <property type="term" value="P:carbohydrate metabolic process"/>
    <property type="evidence" value="ECO:0007669"/>
    <property type="project" value="InterPro"/>
</dbReference>
<dbReference type="Gene3D" id="3.20.20.80">
    <property type="entry name" value="Glycosidases"/>
    <property type="match status" value="1"/>
</dbReference>
<dbReference type="SUPFAM" id="SSF51445">
    <property type="entry name" value="(Trans)glycosidases"/>
    <property type="match status" value="1"/>
</dbReference>
<evidence type="ECO:0000313" key="7">
    <source>
        <dbReference type="Proteomes" id="UP000007819"/>
    </source>
</evidence>
<evidence type="ECO:0000256" key="4">
    <source>
        <dbReference type="ARBA" id="ARBA00022801"/>
    </source>
</evidence>
<comment type="catalytic activity">
    <reaction evidence="1">
        <text>Hydrolysis of terminal non-reducing N-acetyl-D-hexosamine residues in N-acetyl-beta-D-hexosaminides.</text>
        <dbReference type="EC" id="3.2.1.52"/>
    </reaction>
</comment>
<dbReference type="PANTHER" id="PTHR22600">
    <property type="entry name" value="BETA-HEXOSAMINIDASE"/>
    <property type="match status" value="1"/>
</dbReference>
<protein>
    <recommendedName>
        <fullName evidence="3">beta-N-acetylhexosaminidase</fullName>
        <ecNumber evidence="3">3.2.1.52</ecNumber>
    </recommendedName>
</protein>
<dbReference type="Proteomes" id="UP000007819">
    <property type="component" value="Chromosome X"/>
</dbReference>
<evidence type="ECO:0000256" key="1">
    <source>
        <dbReference type="ARBA" id="ARBA00001231"/>
    </source>
</evidence>
<dbReference type="AlphaFoldDB" id="A0A8R2B6D0"/>
<dbReference type="InterPro" id="IPR015883">
    <property type="entry name" value="Glyco_hydro_20_cat"/>
</dbReference>
<organism evidence="6 7">
    <name type="scientific">Acyrthosiphon pisum</name>
    <name type="common">Pea aphid</name>
    <dbReference type="NCBI Taxonomy" id="7029"/>
    <lineage>
        <taxon>Eukaryota</taxon>
        <taxon>Metazoa</taxon>
        <taxon>Ecdysozoa</taxon>
        <taxon>Arthropoda</taxon>
        <taxon>Hexapoda</taxon>
        <taxon>Insecta</taxon>
        <taxon>Pterygota</taxon>
        <taxon>Neoptera</taxon>
        <taxon>Paraneoptera</taxon>
        <taxon>Hemiptera</taxon>
        <taxon>Sternorrhyncha</taxon>
        <taxon>Aphidomorpha</taxon>
        <taxon>Aphidoidea</taxon>
        <taxon>Aphididae</taxon>
        <taxon>Macrosiphini</taxon>
        <taxon>Acyrthosiphon</taxon>
    </lineage>
</organism>
<dbReference type="RefSeq" id="XP_008183510.2">
    <property type="nucleotide sequence ID" value="XM_008185288.3"/>
</dbReference>
<accession>A0A8R2B6D0</accession>
<dbReference type="InterPro" id="IPR017853">
    <property type="entry name" value="GH"/>
</dbReference>
<proteinExistence type="inferred from homology"/>
<dbReference type="GO" id="GO:0004563">
    <property type="term" value="F:beta-N-acetylhexosaminidase activity"/>
    <property type="evidence" value="ECO:0007669"/>
    <property type="project" value="UniProtKB-EC"/>
</dbReference>
<dbReference type="EnsemblMetazoa" id="XM_008185288.3">
    <property type="protein sequence ID" value="XP_008183510.2"/>
    <property type="gene ID" value="LOC103309570"/>
</dbReference>
<dbReference type="KEGG" id="api:103309570"/>